<sequence>MPSYRLPRPYVLLTGALHSTSLSTQDFLPHLQAAVRQAMNSRDGLRAVVCMFPRPFIKRESDPCFELLLACGEWIRQEGLPLTVTACLLFRPEAWLKSRLRAAGVRYQCAALSESAYIGELVSRAALLIAAIPFGRLDLTREVRAARGFGVPVHSIYEVTPEKWLKDRDALCVNAYRRTVELVNECLSGDAALCERAEREEYRARLLLQIERLAHLLVNTEKMRGMLTRSMGSESDDS</sequence>
<gene>
    <name evidence="1" type="ORF">DPQ25_13165</name>
</gene>
<evidence type="ECO:0000313" key="1">
    <source>
        <dbReference type="EMBL" id="RAQ22463.1"/>
    </source>
</evidence>
<dbReference type="RefSeq" id="WP_112333638.1">
    <property type="nucleotide sequence ID" value="NZ_QLYR01000013.1"/>
</dbReference>
<organism evidence="1 2">
    <name type="scientific">Hydrogeniiclostridium mannosilyticum</name>
    <dbReference type="NCBI Taxonomy" id="2764322"/>
    <lineage>
        <taxon>Bacteria</taxon>
        <taxon>Bacillati</taxon>
        <taxon>Bacillota</taxon>
        <taxon>Clostridia</taxon>
        <taxon>Eubacteriales</taxon>
        <taxon>Acutalibacteraceae</taxon>
        <taxon>Hydrogeniiclostridium</taxon>
    </lineage>
</organism>
<name>A0A328UDF8_9FIRM</name>
<evidence type="ECO:0000313" key="2">
    <source>
        <dbReference type="Proteomes" id="UP000249377"/>
    </source>
</evidence>
<keyword evidence="2" id="KW-1185">Reference proteome</keyword>
<proteinExistence type="predicted"/>
<reference evidence="1 2" key="1">
    <citation type="submission" date="2018-06" db="EMBL/GenBank/DDBJ databases">
        <title>Noncontiguous genome sequence of Ruminococcaceae bacterium ASD2818.</title>
        <authorList>
            <person name="Chaplin A.V."/>
            <person name="Sokolova S.R."/>
            <person name="Kochetkova T.O."/>
            <person name="Goltsov A.Y."/>
            <person name="Trofimov D.Y."/>
            <person name="Efimov B.A."/>
        </authorList>
    </citation>
    <scope>NUCLEOTIDE SEQUENCE [LARGE SCALE GENOMIC DNA]</scope>
    <source>
        <strain evidence="1 2">ASD2818</strain>
    </source>
</reference>
<accession>A0A328UDF8</accession>
<dbReference type="Proteomes" id="UP000249377">
    <property type="component" value="Unassembled WGS sequence"/>
</dbReference>
<comment type="caution">
    <text evidence="1">The sequence shown here is derived from an EMBL/GenBank/DDBJ whole genome shotgun (WGS) entry which is preliminary data.</text>
</comment>
<dbReference type="EMBL" id="QLYR01000013">
    <property type="protein sequence ID" value="RAQ22463.1"/>
    <property type="molecule type" value="Genomic_DNA"/>
</dbReference>
<dbReference type="AlphaFoldDB" id="A0A328UDF8"/>
<protein>
    <submittedName>
        <fullName evidence="1">Uncharacterized protein</fullName>
    </submittedName>
</protein>